<evidence type="ECO:0008006" key="5">
    <source>
        <dbReference type="Google" id="ProtNLM"/>
    </source>
</evidence>
<proteinExistence type="predicted"/>
<dbReference type="PANTHER" id="PTHR33542:SF3">
    <property type="entry name" value="SIROHYDROCHLORIN FERROCHELATASE, CHLOROPLASTIC"/>
    <property type="match status" value="1"/>
</dbReference>
<gene>
    <name evidence="3" type="ORF">PFR001_LOCUS918</name>
</gene>
<dbReference type="Gene3D" id="3.40.50.720">
    <property type="entry name" value="NAD(P)-binding Rossmann-like Domain"/>
    <property type="match status" value="1"/>
</dbReference>
<dbReference type="SUPFAM" id="SSF53800">
    <property type="entry name" value="Chelatase"/>
    <property type="match status" value="1"/>
</dbReference>
<organism evidence="3 4">
    <name type="scientific">Peronospora farinosa</name>
    <dbReference type="NCBI Taxonomy" id="134698"/>
    <lineage>
        <taxon>Eukaryota</taxon>
        <taxon>Sar</taxon>
        <taxon>Stramenopiles</taxon>
        <taxon>Oomycota</taxon>
        <taxon>Peronosporomycetes</taxon>
        <taxon>Peronosporales</taxon>
        <taxon>Peronosporaceae</taxon>
        <taxon>Peronospora</taxon>
    </lineage>
</organism>
<dbReference type="Pfam" id="PF01903">
    <property type="entry name" value="CbiX"/>
    <property type="match status" value="1"/>
</dbReference>
<comment type="caution">
    <text evidence="3">The sequence shown here is derived from an EMBL/GenBank/DDBJ whole genome shotgun (WGS) entry which is preliminary data.</text>
</comment>
<dbReference type="PANTHER" id="PTHR33542">
    <property type="entry name" value="SIROHYDROCHLORIN FERROCHELATASE, CHLOROPLASTIC"/>
    <property type="match status" value="1"/>
</dbReference>
<protein>
    <recommendedName>
        <fullName evidence="5">Cobalamin biosynthesis protein CbiX</fullName>
    </recommendedName>
</protein>
<accession>A0ABN8BTT5</accession>
<dbReference type="CDD" id="cd03416">
    <property type="entry name" value="CbiX_SirB_N"/>
    <property type="match status" value="1"/>
</dbReference>
<evidence type="ECO:0000256" key="1">
    <source>
        <dbReference type="ARBA" id="ARBA00022723"/>
    </source>
</evidence>
<dbReference type="InterPro" id="IPR050963">
    <property type="entry name" value="Sirohydro_Cobaltochel/CbiX"/>
</dbReference>
<dbReference type="InterPro" id="IPR002762">
    <property type="entry name" value="CbiX-like"/>
</dbReference>
<evidence type="ECO:0000313" key="4">
    <source>
        <dbReference type="Proteomes" id="UP001157938"/>
    </source>
</evidence>
<evidence type="ECO:0000256" key="2">
    <source>
        <dbReference type="ARBA" id="ARBA00023239"/>
    </source>
</evidence>
<dbReference type="EMBL" id="CAKLBC010000187">
    <property type="protein sequence ID" value="CAH0485205.1"/>
    <property type="molecule type" value="Genomic_DNA"/>
</dbReference>
<name>A0ABN8BTT5_9STRA</name>
<dbReference type="Gene3D" id="3.40.50.1400">
    <property type="match status" value="1"/>
</dbReference>
<keyword evidence="4" id="KW-1185">Reference proteome</keyword>
<evidence type="ECO:0000313" key="3">
    <source>
        <dbReference type="EMBL" id="CAH0485205.1"/>
    </source>
</evidence>
<reference evidence="3 4" key="1">
    <citation type="submission" date="2021-11" db="EMBL/GenBank/DDBJ databases">
        <authorList>
            <person name="Islam A."/>
            <person name="Islam S."/>
            <person name="Flora M.S."/>
            <person name="Rahman M."/>
            <person name="Ziaur R.M."/>
            <person name="Epstein J.H."/>
            <person name="Hassan M."/>
            <person name="Klassen M."/>
            <person name="Woodard K."/>
            <person name="Webb A."/>
            <person name="Webby R.J."/>
            <person name="El Zowalaty M.E."/>
        </authorList>
    </citation>
    <scope>NUCLEOTIDE SEQUENCE [LARGE SCALE GENOMIC DNA]</scope>
    <source>
        <strain evidence="3">Pf1</strain>
    </source>
</reference>
<dbReference type="Proteomes" id="UP001157938">
    <property type="component" value="Unassembled WGS sequence"/>
</dbReference>
<sequence length="332" mass="37056">MFVGEAEKTMSAMAKSFYAESKICANRRIKEELGVQLIYPTYREGFLAQILEEDKLSTAGDVLSCLAASKTLPRLVVLVNIGSLRAEPYLDLRQISFRLSRSIGQPVVPCSFRFSNRVNPNELYGLEAKTFGMVLTDHLATRGDNASDVVVLPLFFGKSKNAEDTRVAQILLERILAVVDLKTVTDDVNVLVVDHGTPSRDVNEARELVAQALRGLLQRYEHVKLVDTACMERREGAEYDFNDPLLAQALDYYTVKTGIVVCAIMFLSNGRHAGEKGDIKEIIEDVRARHPGVDVCVTEALGMHELLSEIMKDRYRTVLAKETPDYTLPNDK</sequence>
<keyword evidence="2" id="KW-0456">Lyase</keyword>
<keyword evidence="1" id="KW-0479">Metal-binding</keyword>